<name>A0A3B8WH18_MARNT</name>
<evidence type="ECO:0000313" key="1">
    <source>
        <dbReference type="EMBL" id="HAC27132.1"/>
    </source>
</evidence>
<organism evidence="1 2">
    <name type="scientific">Marinobacter nauticus</name>
    <name type="common">Marinobacter hydrocarbonoclasticus</name>
    <name type="synonym">Marinobacter aquaeolei</name>
    <dbReference type="NCBI Taxonomy" id="2743"/>
    <lineage>
        <taxon>Bacteria</taxon>
        <taxon>Pseudomonadati</taxon>
        <taxon>Pseudomonadota</taxon>
        <taxon>Gammaproteobacteria</taxon>
        <taxon>Pseudomonadales</taxon>
        <taxon>Marinobacteraceae</taxon>
        <taxon>Marinobacter</taxon>
    </lineage>
</organism>
<reference evidence="1 2" key="1">
    <citation type="journal article" date="2018" name="Nat. Biotechnol.">
        <title>A standardized bacterial taxonomy based on genome phylogeny substantially revises the tree of life.</title>
        <authorList>
            <person name="Parks D.H."/>
            <person name="Chuvochina M."/>
            <person name="Waite D.W."/>
            <person name="Rinke C."/>
            <person name="Skarshewski A."/>
            <person name="Chaumeil P.A."/>
            <person name="Hugenholtz P."/>
        </authorList>
    </citation>
    <scope>NUCLEOTIDE SEQUENCE [LARGE SCALE GENOMIC DNA]</scope>
    <source>
        <strain evidence="1">UBA9049</strain>
    </source>
</reference>
<accession>A0A3B8WH18</accession>
<dbReference type="EMBL" id="DLYI01000056">
    <property type="protein sequence ID" value="HAC27132.1"/>
    <property type="molecule type" value="Genomic_DNA"/>
</dbReference>
<comment type="caution">
    <text evidence="1">The sequence shown here is derived from an EMBL/GenBank/DDBJ whole genome shotgun (WGS) entry which is preliminary data.</text>
</comment>
<gene>
    <name evidence="1" type="ORF">DCF82_04870</name>
</gene>
<proteinExistence type="predicted"/>
<protein>
    <submittedName>
        <fullName evidence="1">Uncharacterized protein</fullName>
    </submittedName>
</protein>
<dbReference type="AlphaFoldDB" id="A0A3B8WH18"/>
<sequence length="61" mass="6971">MHAFGLFCPRYTENDGGAVVAAEATVEELARELSSYLDTNRINQVRRAYYYAEQAHEGQMR</sequence>
<dbReference type="Proteomes" id="UP000261325">
    <property type="component" value="Unassembled WGS sequence"/>
</dbReference>
<evidence type="ECO:0000313" key="2">
    <source>
        <dbReference type="Proteomes" id="UP000261325"/>
    </source>
</evidence>
<dbReference type="Gene3D" id="1.10.3210.10">
    <property type="entry name" value="Hypothetical protein af1432"/>
    <property type="match status" value="1"/>
</dbReference>
<feature type="non-terminal residue" evidence="1">
    <location>
        <position position="61"/>
    </location>
</feature>